<keyword evidence="1" id="KW-1133">Transmembrane helix</keyword>
<evidence type="ECO:0000313" key="3">
    <source>
        <dbReference type="EMBL" id="BBO85283.1"/>
    </source>
</evidence>
<keyword evidence="1" id="KW-0812">Transmembrane</keyword>
<feature type="chain" id="PRO_5024288299" description="PEP-CTERM protein-sorting domain-containing protein" evidence="2">
    <location>
        <begin position="26"/>
        <end position="255"/>
    </location>
</feature>
<reference evidence="3 4" key="1">
    <citation type="submission" date="2019-11" db="EMBL/GenBank/DDBJ databases">
        <title>Comparative genomics of hydrocarbon-degrading Desulfosarcina strains.</title>
        <authorList>
            <person name="Watanabe M."/>
            <person name="Kojima H."/>
            <person name="Fukui M."/>
        </authorList>
    </citation>
    <scope>NUCLEOTIDE SEQUENCE [LARGE SCALE GENOMIC DNA]</scope>
    <source>
        <strain evidence="3 4">28bB2T</strain>
    </source>
</reference>
<evidence type="ECO:0008006" key="5">
    <source>
        <dbReference type="Google" id="ProtNLM"/>
    </source>
</evidence>
<accession>A0A5K7ZYD4</accession>
<evidence type="ECO:0000256" key="2">
    <source>
        <dbReference type="SAM" id="SignalP"/>
    </source>
</evidence>
<dbReference type="Proteomes" id="UP000425960">
    <property type="component" value="Chromosome"/>
</dbReference>
<evidence type="ECO:0000313" key="4">
    <source>
        <dbReference type="Proteomes" id="UP000425960"/>
    </source>
</evidence>
<dbReference type="KEGG" id="dov:DSCO28_58490"/>
<gene>
    <name evidence="3" type="ORF">DSCO28_58490</name>
</gene>
<keyword evidence="2" id="KW-0732">Signal</keyword>
<dbReference type="InterPro" id="IPR022472">
    <property type="entry name" value="VPLPA-CTERM"/>
</dbReference>
<dbReference type="NCBIfam" id="TIGR02595">
    <property type="entry name" value="PEP_CTERM"/>
    <property type="match status" value="1"/>
</dbReference>
<feature type="transmembrane region" description="Helical" evidence="1">
    <location>
        <begin position="231"/>
        <end position="250"/>
    </location>
</feature>
<sequence length="255" mass="26990">MLKMKRIVSLLAVFLVVGVVSTAQADLIAYTSFEEPSTGLQYTDTGDAGTDHALASNSGEMVVNYTSTGGELGFSSYYTNTRGDVGLTDGDYVGVTTYTPTTSTSYTDGTQGFEMQDADGMMTLTLDTVDLTGYTDTSVSLDLFVAETGWESTSSAFDIIQAYLTMNDGTVIDLLNTTGSDIDDLGIEGYWMTLTEDLSGYTSATLSISLDSNAATEAIYVDNIAFEGSPVPVPAAIWLLGSGLLGLIGIRRRNA</sequence>
<dbReference type="InterPro" id="IPR013424">
    <property type="entry name" value="Ice-binding_C"/>
</dbReference>
<dbReference type="NCBIfam" id="TIGR03370">
    <property type="entry name" value="VPLPA-CTERM"/>
    <property type="match status" value="1"/>
</dbReference>
<protein>
    <recommendedName>
        <fullName evidence="5">PEP-CTERM protein-sorting domain-containing protein</fullName>
    </recommendedName>
</protein>
<dbReference type="AlphaFoldDB" id="A0A5K7ZYD4"/>
<evidence type="ECO:0000256" key="1">
    <source>
        <dbReference type="SAM" id="Phobius"/>
    </source>
</evidence>
<feature type="signal peptide" evidence="2">
    <location>
        <begin position="1"/>
        <end position="25"/>
    </location>
</feature>
<name>A0A5K7ZYD4_9BACT</name>
<dbReference type="EMBL" id="AP021876">
    <property type="protein sequence ID" value="BBO85283.1"/>
    <property type="molecule type" value="Genomic_DNA"/>
</dbReference>
<organism evidence="3 4">
    <name type="scientific">Desulfosarcina ovata subsp. sediminis</name>
    <dbReference type="NCBI Taxonomy" id="885957"/>
    <lineage>
        <taxon>Bacteria</taxon>
        <taxon>Pseudomonadati</taxon>
        <taxon>Thermodesulfobacteriota</taxon>
        <taxon>Desulfobacteria</taxon>
        <taxon>Desulfobacterales</taxon>
        <taxon>Desulfosarcinaceae</taxon>
        <taxon>Desulfosarcina</taxon>
    </lineage>
</organism>
<proteinExistence type="predicted"/>
<keyword evidence="1" id="KW-0472">Membrane</keyword>